<proteinExistence type="predicted"/>
<sequence length="209" mass="23261">MTQSLRINEHLLIAACSEQHDQAARAMLDHFALLDAAGPQLAPGSRIDFGWAPLQIEARGKDWFVCEPDFDSEPMRWRPSVDATLGVLQSQAALVRQSGVAPLATRGDQTLWLTPDALDAARVYLHRTEPDSPAECGWYVGCTQDDRDDAEPRHAVRVRAGRLLTLKPEWLPALILPTGYLVNFEQGRLAEIYDNQDKCIYPAETEPDG</sequence>
<dbReference type="InterPro" id="IPR056509">
    <property type="entry name" value="Imm33-like"/>
</dbReference>
<reference evidence="2 3" key="1">
    <citation type="submission" date="2019-01" db="EMBL/GenBank/DDBJ databases">
        <title>Zoogloea oleivorans genome sequencing and assembly.</title>
        <authorList>
            <person name="Tancsics A."/>
            <person name="Farkas M."/>
            <person name="Kriszt B."/>
            <person name="Maroti G."/>
            <person name="Horvath B."/>
        </authorList>
    </citation>
    <scope>NUCLEOTIDE SEQUENCE [LARGE SCALE GENOMIC DNA]</scope>
    <source>
        <strain evidence="2 3">Buc</strain>
    </source>
</reference>
<organism evidence="2 3">
    <name type="scientific">Zoogloea oleivorans</name>
    <dbReference type="NCBI Taxonomy" id="1552750"/>
    <lineage>
        <taxon>Bacteria</taxon>
        <taxon>Pseudomonadati</taxon>
        <taxon>Pseudomonadota</taxon>
        <taxon>Betaproteobacteria</taxon>
        <taxon>Rhodocyclales</taxon>
        <taxon>Zoogloeaceae</taxon>
        <taxon>Zoogloea</taxon>
    </lineage>
</organism>
<evidence type="ECO:0000259" key="1">
    <source>
        <dbReference type="Pfam" id="PF24719"/>
    </source>
</evidence>
<dbReference type="AlphaFoldDB" id="A0A6C2CLY2"/>
<gene>
    <name evidence="2" type="ORF">ETQ85_20205</name>
</gene>
<keyword evidence="3" id="KW-1185">Reference proteome</keyword>
<dbReference type="Proteomes" id="UP000389128">
    <property type="component" value="Unassembled WGS sequence"/>
</dbReference>
<accession>A0A6C2CLY2</accession>
<dbReference type="EMBL" id="SDKK01000023">
    <property type="protein sequence ID" value="TYC54253.1"/>
    <property type="molecule type" value="Genomic_DNA"/>
</dbReference>
<evidence type="ECO:0000313" key="3">
    <source>
        <dbReference type="Proteomes" id="UP000389128"/>
    </source>
</evidence>
<dbReference type="Pfam" id="PF24719">
    <property type="entry name" value="Imm33-like"/>
    <property type="match status" value="1"/>
</dbReference>
<protein>
    <recommendedName>
        <fullName evidence="1">Imm33-like domain-containing protein</fullName>
    </recommendedName>
</protein>
<feature type="domain" description="Imm33-like" evidence="1">
    <location>
        <begin position="91"/>
        <end position="193"/>
    </location>
</feature>
<dbReference type="OrthoDB" id="4540267at2"/>
<evidence type="ECO:0000313" key="2">
    <source>
        <dbReference type="EMBL" id="TYC54253.1"/>
    </source>
</evidence>
<comment type="caution">
    <text evidence="2">The sequence shown here is derived from an EMBL/GenBank/DDBJ whole genome shotgun (WGS) entry which is preliminary data.</text>
</comment>
<name>A0A6C2CLY2_9RHOO</name>
<dbReference type="RefSeq" id="WP_148580894.1">
    <property type="nucleotide sequence ID" value="NZ_SDKK01000023.1"/>
</dbReference>